<dbReference type="Gene3D" id="3.30.530.20">
    <property type="match status" value="1"/>
</dbReference>
<accession>A0ABP6Z1P5</accession>
<dbReference type="Pfam" id="PF10604">
    <property type="entry name" value="Polyketide_cyc2"/>
    <property type="match status" value="1"/>
</dbReference>
<dbReference type="RefSeq" id="WP_231484253.1">
    <property type="nucleotide sequence ID" value="NZ_BAAAZO010000001.1"/>
</dbReference>
<evidence type="ECO:0000313" key="1">
    <source>
        <dbReference type="EMBL" id="GAA3594778.1"/>
    </source>
</evidence>
<protein>
    <submittedName>
        <fullName evidence="1">SRPBCC family protein</fullName>
    </submittedName>
</protein>
<gene>
    <name evidence="1" type="ORF">GCM10022223_07340</name>
</gene>
<keyword evidence="2" id="KW-1185">Reference proteome</keyword>
<dbReference type="CDD" id="cd07812">
    <property type="entry name" value="SRPBCC"/>
    <property type="match status" value="1"/>
</dbReference>
<reference evidence="2" key="1">
    <citation type="journal article" date="2019" name="Int. J. Syst. Evol. Microbiol.">
        <title>The Global Catalogue of Microorganisms (GCM) 10K type strain sequencing project: providing services to taxonomists for standard genome sequencing and annotation.</title>
        <authorList>
            <consortium name="The Broad Institute Genomics Platform"/>
            <consortium name="The Broad Institute Genome Sequencing Center for Infectious Disease"/>
            <person name="Wu L."/>
            <person name="Ma J."/>
        </authorList>
    </citation>
    <scope>NUCLEOTIDE SEQUENCE [LARGE SCALE GENOMIC DNA]</scope>
    <source>
        <strain evidence="2">JCM 16902</strain>
    </source>
</reference>
<dbReference type="InterPro" id="IPR019587">
    <property type="entry name" value="Polyketide_cyclase/dehydratase"/>
</dbReference>
<dbReference type="EMBL" id="BAAAZO010000001">
    <property type="protein sequence ID" value="GAA3594778.1"/>
    <property type="molecule type" value="Genomic_DNA"/>
</dbReference>
<evidence type="ECO:0000313" key="2">
    <source>
        <dbReference type="Proteomes" id="UP001501074"/>
    </source>
</evidence>
<dbReference type="Proteomes" id="UP001501074">
    <property type="component" value="Unassembled WGS sequence"/>
</dbReference>
<sequence>MIEVKRHIQAPVQDVFAVLSDGWLYAGWVVGASRIRAVDDAWPKPGSKIHHSVGVWPALLDDETQVVDFVPNHRLVLQARGWPVGEATVYLELEDDEDGGSLVRLQEDVSSGPGKLVPQPVRQLSIAPRNTESLRRLAFLAEGGAYRR</sequence>
<dbReference type="InterPro" id="IPR023393">
    <property type="entry name" value="START-like_dom_sf"/>
</dbReference>
<dbReference type="SUPFAM" id="SSF55961">
    <property type="entry name" value="Bet v1-like"/>
    <property type="match status" value="1"/>
</dbReference>
<organism evidence="1 2">
    <name type="scientific">Kineosporia mesophila</name>
    <dbReference type="NCBI Taxonomy" id="566012"/>
    <lineage>
        <taxon>Bacteria</taxon>
        <taxon>Bacillati</taxon>
        <taxon>Actinomycetota</taxon>
        <taxon>Actinomycetes</taxon>
        <taxon>Kineosporiales</taxon>
        <taxon>Kineosporiaceae</taxon>
        <taxon>Kineosporia</taxon>
    </lineage>
</organism>
<comment type="caution">
    <text evidence="1">The sequence shown here is derived from an EMBL/GenBank/DDBJ whole genome shotgun (WGS) entry which is preliminary data.</text>
</comment>
<proteinExistence type="predicted"/>
<name>A0ABP6Z1P5_9ACTN</name>